<feature type="domain" description="Phorbol-ester/DAG-type" evidence="6">
    <location>
        <begin position="1"/>
        <end position="41"/>
    </location>
</feature>
<dbReference type="InterPro" id="IPR046349">
    <property type="entry name" value="C1-like_sf"/>
</dbReference>
<evidence type="ECO:0000256" key="3">
    <source>
        <dbReference type="ARBA" id="ARBA00022833"/>
    </source>
</evidence>
<dbReference type="InterPro" id="IPR050839">
    <property type="entry name" value="Rho-assoc_Ser/Thr_Kinase"/>
</dbReference>
<dbReference type="SUPFAM" id="SSF57889">
    <property type="entry name" value="Cysteine-rich domain"/>
    <property type="match status" value="1"/>
</dbReference>
<dbReference type="GO" id="GO:0004674">
    <property type="term" value="F:protein serine/threonine kinase activity"/>
    <property type="evidence" value="ECO:0007669"/>
    <property type="project" value="UniProtKB-EC"/>
</dbReference>
<evidence type="ECO:0000313" key="8">
    <source>
        <dbReference type="Proteomes" id="UP000001593"/>
    </source>
</evidence>
<dbReference type="AlphaFoldDB" id="A7T0A7"/>
<dbReference type="eggNOG" id="KOG0976">
    <property type="taxonomic scope" value="Eukaryota"/>
</dbReference>
<keyword evidence="3" id="KW-0862">Zinc</keyword>
<evidence type="ECO:0000256" key="4">
    <source>
        <dbReference type="ARBA" id="ARBA00047899"/>
    </source>
</evidence>
<organism evidence="7 8">
    <name type="scientific">Nematostella vectensis</name>
    <name type="common">Starlet sea anemone</name>
    <dbReference type="NCBI Taxonomy" id="45351"/>
    <lineage>
        <taxon>Eukaryota</taxon>
        <taxon>Metazoa</taxon>
        <taxon>Cnidaria</taxon>
        <taxon>Anthozoa</taxon>
        <taxon>Hexacorallia</taxon>
        <taxon>Actiniaria</taxon>
        <taxon>Edwardsiidae</taxon>
        <taxon>Nematostella</taxon>
    </lineage>
</organism>
<dbReference type="PANTHER" id="PTHR22988:SF71">
    <property type="entry name" value="CITRON RHO-INTERACTING KINASE"/>
    <property type="match status" value="1"/>
</dbReference>
<keyword evidence="2" id="KW-0479">Metal-binding</keyword>
<dbReference type="InterPro" id="IPR002219">
    <property type="entry name" value="PKC_DAG/PE"/>
</dbReference>
<keyword evidence="1" id="KW-0597">Phosphoprotein</keyword>
<dbReference type="EMBL" id="DS470011">
    <property type="protein sequence ID" value="EDO30613.1"/>
    <property type="molecule type" value="Genomic_DNA"/>
</dbReference>
<dbReference type="InParanoid" id="A7T0A7"/>
<dbReference type="PANTHER" id="PTHR22988">
    <property type="entry name" value="MYOTONIC DYSTROPHY S/T KINASE-RELATED"/>
    <property type="match status" value="1"/>
</dbReference>
<evidence type="ECO:0000256" key="1">
    <source>
        <dbReference type="ARBA" id="ARBA00022553"/>
    </source>
</evidence>
<comment type="catalytic activity">
    <reaction evidence="5">
        <text>L-seryl-[protein] + ATP = O-phospho-L-seryl-[protein] + ADP + H(+)</text>
        <dbReference type="Rhea" id="RHEA:17989"/>
        <dbReference type="Rhea" id="RHEA-COMP:9863"/>
        <dbReference type="Rhea" id="RHEA-COMP:11604"/>
        <dbReference type="ChEBI" id="CHEBI:15378"/>
        <dbReference type="ChEBI" id="CHEBI:29999"/>
        <dbReference type="ChEBI" id="CHEBI:30616"/>
        <dbReference type="ChEBI" id="CHEBI:83421"/>
        <dbReference type="ChEBI" id="CHEBI:456216"/>
        <dbReference type="EC" id="2.7.11.1"/>
    </reaction>
</comment>
<evidence type="ECO:0000313" key="7">
    <source>
        <dbReference type="EMBL" id="EDO30613.1"/>
    </source>
</evidence>
<dbReference type="STRING" id="45351.A7T0A7"/>
<evidence type="ECO:0000256" key="5">
    <source>
        <dbReference type="ARBA" id="ARBA00048679"/>
    </source>
</evidence>
<dbReference type="PhylomeDB" id="A7T0A7"/>
<evidence type="ECO:0000256" key="2">
    <source>
        <dbReference type="ARBA" id="ARBA00022723"/>
    </source>
</evidence>
<protein>
    <recommendedName>
        <fullName evidence="6">Phorbol-ester/DAG-type domain-containing protein</fullName>
    </recommendedName>
</protein>
<dbReference type="HOGENOM" id="CLU_1637435_0_0_1"/>
<keyword evidence="8" id="KW-1185">Reference proteome</keyword>
<dbReference type="PROSITE" id="PS50081">
    <property type="entry name" value="ZF_DAG_PE_2"/>
    <property type="match status" value="1"/>
</dbReference>
<gene>
    <name evidence="7" type="ORF">NEMVEDRAFT_v1g220346</name>
</gene>
<evidence type="ECO:0000259" key="6">
    <source>
        <dbReference type="PROSITE" id="PS50081"/>
    </source>
</evidence>
<dbReference type="Gene3D" id="3.30.60.20">
    <property type="match status" value="1"/>
</dbReference>
<sequence>MHPVKCAVCLDSVHFGRQSSKCAECDSVCHIKCCPNLPHTCGLPSQFVEHFSEALSDNMDVSLDKSMTRSISQHDLGLAGWMKVPSSCYLEQRRVKRNLAIISGQEHNLAIMTAGKNTTFHDRAEVETCEPCNCIHFTSHSVVYGIGKFYSLDLRQHTVTGE</sequence>
<proteinExistence type="predicted"/>
<dbReference type="GO" id="GO:0046872">
    <property type="term" value="F:metal ion binding"/>
    <property type="evidence" value="ECO:0007669"/>
    <property type="project" value="UniProtKB-KW"/>
</dbReference>
<comment type="catalytic activity">
    <reaction evidence="4">
        <text>L-threonyl-[protein] + ATP = O-phospho-L-threonyl-[protein] + ADP + H(+)</text>
        <dbReference type="Rhea" id="RHEA:46608"/>
        <dbReference type="Rhea" id="RHEA-COMP:11060"/>
        <dbReference type="Rhea" id="RHEA-COMP:11605"/>
        <dbReference type="ChEBI" id="CHEBI:15378"/>
        <dbReference type="ChEBI" id="CHEBI:30013"/>
        <dbReference type="ChEBI" id="CHEBI:30616"/>
        <dbReference type="ChEBI" id="CHEBI:61977"/>
        <dbReference type="ChEBI" id="CHEBI:456216"/>
        <dbReference type="EC" id="2.7.11.1"/>
    </reaction>
</comment>
<accession>A7T0A7</accession>
<name>A7T0A7_NEMVE</name>
<dbReference type="Proteomes" id="UP000001593">
    <property type="component" value="Unassembled WGS sequence"/>
</dbReference>
<reference evidence="7 8" key="1">
    <citation type="journal article" date="2007" name="Science">
        <title>Sea anemone genome reveals ancestral eumetazoan gene repertoire and genomic organization.</title>
        <authorList>
            <person name="Putnam N.H."/>
            <person name="Srivastava M."/>
            <person name="Hellsten U."/>
            <person name="Dirks B."/>
            <person name="Chapman J."/>
            <person name="Salamov A."/>
            <person name="Terry A."/>
            <person name="Shapiro H."/>
            <person name="Lindquist E."/>
            <person name="Kapitonov V.V."/>
            <person name="Jurka J."/>
            <person name="Genikhovich G."/>
            <person name="Grigoriev I.V."/>
            <person name="Lucas S.M."/>
            <person name="Steele R.E."/>
            <person name="Finnerty J.R."/>
            <person name="Technau U."/>
            <person name="Martindale M.Q."/>
            <person name="Rokhsar D.S."/>
        </authorList>
    </citation>
    <scope>NUCLEOTIDE SEQUENCE [LARGE SCALE GENOMIC DNA]</scope>
    <source>
        <strain evidence="8">CH2 X CH6</strain>
    </source>
</reference>